<dbReference type="EMBL" id="JACCBU010000001">
    <property type="protein sequence ID" value="NYE69187.1"/>
    <property type="molecule type" value="Genomic_DNA"/>
</dbReference>
<dbReference type="AlphaFoldDB" id="A0A7Y9I2S5"/>
<keyword evidence="1" id="KW-0812">Transmembrane</keyword>
<accession>A0A7Y9I2S5</accession>
<keyword evidence="1" id="KW-1133">Transmembrane helix</keyword>
<evidence type="ECO:0000313" key="2">
    <source>
        <dbReference type="EMBL" id="NYE69187.1"/>
    </source>
</evidence>
<name>A0A7Y9I2S5_9ACTN</name>
<keyword evidence="1" id="KW-0472">Membrane</keyword>
<evidence type="ECO:0008006" key="4">
    <source>
        <dbReference type="Google" id="ProtNLM"/>
    </source>
</evidence>
<evidence type="ECO:0000256" key="1">
    <source>
        <dbReference type="SAM" id="Phobius"/>
    </source>
</evidence>
<protein>
    <recommendedName>
        <fullName evidence="4">DUF2567 domain-containing protein</fullName>
    </recommendedName>
</protein>
<dbReference type="RefSeq" id="WP_179747948.1">
    <property type="nucleotide sequence ID" value="NZ_JACCBU010000001.1"/>
</dbReference>
<dbReference type="Proteomes" id="UP000569914">
    <property type="component" value="Unassembled WGS sequence"/>
</dbReference>
<feature type="transmembrane region" description="Helical" evidence="1">
    <location>
        <begin position="21"/>
        <end position="40"/>
    </location>
</feature>
<feature type="transmembrane region" description="Helical" evidence="1">
    <location>
        <begin position="99"/>
        <end position="121"/>
    </location>
</feature>
<reference evidence="2 3" key="1">
    <citation type="submission" date="2020-07" db="EMBL/GenBank/DDBJ databases">
        <title>Sequencing the genomes of 1000 actinobacteria strains.</title>
        <authorList>
            <person name="Klenk H.-P."/>
        </authorList>
    </citation>
    <scope>NUCLEOTIDE SEQUENCE [LARGE SCALE GENOMIC DNA]</scope>
    <source>
        <strain evidence="2 3">DSM 22083</strain>
    </source>
</reference>
<feature type="transmembrane region" description="Helical" evidence="1">
    <location>
        <begin position="149"/>
        <end position="169"/>
    </location>
</feature>
<feature type="transmembrane region" description="Helical" evidence="1">
    <location>
        <begin position="71"/>
        <end position="92"/>
    </location>
</feature>
<keyword evidence="3" id="KW-1185">Reference proteome</keyword>
<proteinExistence type="predicted"/>
<sequence>MPARRAMETRRDRRRRALRWILGYAALCVALGLLTGVLWARITPLATYQVAADASASMPERQLVEIVAGDAYFVMIGFVVGLGLGVIGWRWLGRLGWTSVLITVLGVSLTALMCFLVGGILGPHDFESRLAAARPGDRVPIDLTLRTPIAFLAWAFGGVIPLLLASSLVRDPEEPRPLLPRRAARSGR</sequence>
<organism evidence="2 3">
    <name type="scientific">Microlunatus parietis</name>
    <dbReference type="NCBI Taxonomy" id="682979"/>
    <lineage>
        <taxon>Bacteria</taxon>
        <taxon>Bacillati</taxon>
        <taxon>Actinomycetota</taxon>
        <taxon>Actinomycetes</taxon>
        <taxon>Propionibacteriales</taxon>
        <taxon>Propionibacteriaceae</taxon>
        <taxon>Microlunatus</taxon>
    </lineage>
</organism>
<gene>
    <name evidence="2" type="ORF">BKA15_000516</name>
</gene>
<evidence type="ECO:0000313" key="3">
    <source>
        <dbReference type="Proteomes" id="UP000569914"/>
    </source>
</evidence>
<comment type="caution">
    <text evidence="2">The sequence shown here is derived from an EMBL/GenBank/DDBJ whole genome shotgun (WGS) entry which is preliminary data.</text>
</comment>